<sequence length="1900" mass="209945">MLEARSDHSCLNDGFANGTDTCECKDSNYIEGINCEIWKCINFGKGVARGDTDGNLVLKGCDCPPGFRGLHCEPTSCIPNSDGFIKAFNPVERIFSIIITYNQRFKDVMDRGDKITDSITTLLTKPPFTTAIDRLHVHLIGSISDYPLECKKSDGPISDCFKTGIETYDLYFKPFPDLNLTTSVLLTQIQAASTYSSVLLVTNLGIVDNDNTKQINLIAQSAVARQIELDVILVEPIDSQGQNIFYSEKYIPLIQLARKTLGTFIVPYQINGGPNVIPIQDIIPTFGKIITTKTLVDFGTWTGYNVATFNILAVNEKRDIYISVAANSPFSTNILVSLQSAIDGSANFNLSLNAGIWQLFQYSYDKTAFSYPIFYNVSEPCTYHIWTVSQEDTALAPPHTFVGFLTDTVSDANYPIAVKGDGDVPIQNTVVAHIYNAGADLRQNIAATISLGNGNTSTTFSAAGVSRNCLFNLQFTSITCGNEGDFGTLQMKINGPSFFQETVPIICGTPADTQVAAVAPEIASFKLLENSVDDVHASNDVYTCKANRSIILDPSAPKTFVLAFPNYDSLIGTLFNGPLGKKSIIRLLRDYINSYDSNYFYNFVLSPYTVTSAGVTAPNVELTTTYIDFQQKLVEANGNRTMTDPLPGTLDQGFVIDSLVNFAQISPFSEIFVITNKLYNTTANKNLDIYKSIANKRIKLNFLLYDDGSFQGFNDRTLLSPFYDFAARSGGNVIPCDNKTSIEHFFNNYQKLQKSQNAISSFNNQEFAGLNATGEFNFVTGRNYYIAATIKYTAGSPVLPWIQMQGKLSTFSLNATVVIGRFYALFFIPITTATDNYTVNVFSGELAPVYFVNVLEINPASFYVIAFASDPTYDIQDAYPSYSGTGSRVYIVAHVPGQSTSDVTIRYPYNNEFYTGKADARLGCNYNLITSDYTWQCSIPNQLYYITLDTSDRTHTALFPCVTDGNSNTGDCQNGGKPDGNGNCICPPGFMGPNCNVPVCYNGGTIQTDSTCRCSEYYTGEHCENALFSCQKDIPFPRFTSIIETFVLVIDLNLLPLTLPQLEDIPSVFQQYILVSAYQVNGQDEAKVQVFNNAHYFYDALGNLTKMTYPKDSRFALKRALQAVKTDRSLIIWVSSSMVLCGFDNDNPQPDDELVNLIAKRKVELRAFSQAESACHRMISSYGNGVPLLFETLSNVFTYVKLLVPTTVFDTNNPISNMVVLDSYITDDCQDITVNLAIEKDHALPQYIKKHVIVFNLEPADTTLLTATASDLYTFDEITSFSLKPKLKANSFCGYIVEALHPSRIAYEVTPSDNFEAEGYGVFFLAETTNLNIYFENGIEDENFDNFPEVFTANVEYTNFTYEHAPVIRRNCTYPWSIEIICDGFSGALKTKLIMKDSSGDSHQRILTTYCIKKVACSSYGTKLLTDDKDDDSGVARKVWTCGCNPLWYGTDCSIPICLNGGTPNRETCNCPDKYYGSNCENQLFTSSSNYRLILIIYDVTGNEDQLESRKELATEFIKMYSRNATNYYAFTTNVIGGPQISVTNNASAILDAINGAVVSNKSIDLGQAFDFFLNQQLQVSISQVNGMFYITDSSIDPEQNLTSLFALQAKDFYLYSAYYYNNTDPSISRLSDLSGLGGTTGAWNIYDILSDFAKFLQGGDLSVVPPPHSTTTARPIPCVYNEIMDFAIFFDTAVSSLDYYGIFINMKEFLVELSNDLKFATIGEPDGSRAAFGIVNKSSGNLLCLSTAQSLKVGANSAPFDQEIGTLNVDLKPTLVLINALLGHEAADYRDVPKFAVIITDRPIIDNIADTVAFAKNLTNNEKINFVVVGMGAGDFQSSYGQFVQSGLLFIVPDNSPATKISFQQNFYRNICQISNNLGHGATNYGCPALRKSPHSFWT</sequence>
<evidence type="ECO:0000313" key="2">
    <source>
        <dbReference type="WBParaSite" id="PS1159_v2.g783.t1"/>
    </source>
</evidence>
<evidence type="ECO:0000313" key="1">
    <source>
        <dbReference type="Proteomes" id="UP000887580"/>
    </source>
</evidence>
<accession>A0AC35GRQ5</accession>
<organism evidence="1 2">
    <name type="scientific">Panagrolaimus sp. PS1159</name>
    <dbReference type="NCBI Taxonomy" id="55785"/>
    <lineage>
        <taxon>Eukaryota</taxon>
        <taxon>Metazoa</taxon>
        <taxon>Ecdysozoa</taxon>
        <taxon>Nematoda</taxon>
        <taxon>Chromadorea</taxon>
        <taxon>Rhabditida</taxon>
        <taxon>Tylenchina</taxon>
        <taxon>Panagrolaimomorpha</taxon>
        <taxon>Panagrolaimoidea</taxon>
        <taxon>Panagrolaimidae</taxon>
        <taxon>Panagrolaimus</taxon>
    </lineage>
</organism>
<dbReference type="WBParaSite" id="PS1159_v2.g783.t1">
    <property type="protein sequence ID" value="PS1159_v2.g783.t1"/>
    <property type="gene ID" value="PS1159_v2.g783"/>
</dbReference>
<dbReference type="Proteomes" id="UP000887580">
    <property type="component" value="Unplaced"/>
</dbReference>
<proteinExistence type="predicted"/>
<protein>
    <submittedName>
        <fullName evidence="2">EGF-like domain-containing protein</fullName>
    </submittedName>
</protein>
<name>A0AC35GRQ5_9BILA</name>
<reference evidence="2" key="1">
    <citation type="submission" date="2022-11" db="UniProtKB">
        <authorList>
            <consortium name="WormBaseParasite"/>
        </authorList>
    </citation>
    <scope>IDENTIFICATION</scope>
</reference>